<dbReference type="InterPro" id="IPR036388">
    <property type="entry name" value="WH-like_DNA-bd_sf"/>
</dbReference>
<accession>A0ABZ2J4N2</accession>
<organism evidence="1 2">
    <name type="scientific">Candidatus Dehalogenimonas loeffleri</name>
    <dbReference type="NCBI Taxonomy" id="3127115"/>
    <lineage>
        <taxon>Bacteria</taxon>
        <taxon>Bacillati</taxon>
        <taxon>Chloroflexota</taxon>
        <taxon>Dehalococcoidia</taxon>
        <taxon>Dehalococcoidales</taxon>
        <taxon>Dehalococcoidaceae</taxon>
        <taxon>Dehalogenimonas</taxon>
    </lineage>
</organism>
<protein>
    <recommendedName>
        <fullName evidence="3">RNA polymerase sigma-70 region 4 domain-containing protein</fullName>
    </recommendedName>
</protein>
<dbReference type="Gene3D" id="1.10.10.10">
    <property type="entry name" value="Winged helix-like DNA-binding domain superfamily/Winged helix DNA-binding domain"/>
    <property type="match status" value="1"/>
</dbReference>
<sequence>MAKTRKANAELSQRNCTIYEYYRSHPDVSYSEIAKTYSISSQRVQFLVQRQIRNEVIKDKNILVNEMRKRSANE</sequence>
<reference evidence="1 2" key="1">
    <citation type="submission" date="2024-03" db="EMBL/GenBank/DDBJ databases">
        <title>A Dehalogenimonas Isolated from Estuarine Sediments Dihaloeliminates Chlorinated Alkanes.</title>
        <authorList>
            <person name="Yang Y."/>
            <person name="Wang H."/>
        </authorList>
    </citation>
    <scope>NUCLEOTIDE SEQUENCE [LARGE SCALE GENOMIC DNA]</scope>
    <source>
        <strain evidence="1 2">W</strain>
    </source>
</reference>
<evidence type="ECO:0000313" key="2">
    <source>
        <dbReference type="Proteomes" id="UP001375370"/>
    </source>
</evidence>
<name>A0ABZ2J4N2_9CHLR</name>
<keyword evidence="2" id="KW-1185">Reference proteome</keyword>
<dbReference type="Proteomes" id="UP001375370">
    <property type="component" value="Chromosome"/>
</dbReference>
<dbReference type="EMBL" id="CP146612">
    <property type="protein sequence ID" value="WWX25870.1"/>
    <property type="molecule type" value="Genomic_DNA"/>
</dbReference>
<dbReference type="RefSeq" id="WP_338738460.1">
    <property type="nucleotide sequence ID" value="NZ_CP146612.1"/>
</dbReference>
<evidence type="ECO:0008006" key="3">
    <source>
        <dbReference type="Google" id="ProtNLM"/>
    </source>
</evidence>
<proteinExistence type="predicted"/>
<gene>
    <name evidence="1" type="ORF">V8247_02550</name>
</gene>
<evidence type="ECO:0000313" key="1">
    <source>
        <dbReference type="EMBL" id="WWX25870.1"/>
    </source>
</evidence>